<gene>
    <name evidence="3" type="ORF">AWZ03_003408</name>
</gene>
<feature type="domain" description="Protein TsetseEP" evidence="2">
    <location>
        <begin position="43"/>
        <end position="162"/>
    </location>
</feature>
<feature type="chain" id="PRO_5019807160" description="Protein TsetseEP domain-containing protein" evidence="1">
    <location>
        <begin position="20"/>
        <end position="186"/>
    </location>
</feature>
<dbReference type="AlphaFoldDB" id="A0A484BPP5"/>
<dbReference type="InterPro" id="IPR007931">
    <property type="entry name" value="TsetseEP"/>
</dbReference>
<sequence>MKIVFTILLITQLLSLEQAETSRSLESLADYLEHHDLAGAGNTKQCFARYLPELEQVGLTWSKAYADCQQQAKSGRDTVFSQVGGMQQQIRQAALRIDGYIGSCLNITNVLDYFDCFAKLSKQQLMTMYNISFNASENALALTKQLNGIDEERYLCTNRTERSYVLDTAKLFDALDKCLQDAAKVA</sequence>
<evidence type="ECO:0000313" key="4">
    <source>
        <dbReference type="Proteomes" id="UP000295192"/>
    </source>
</evidence>
<protein>
    <recommendedName>
        <fullName evidence="2">Protein TsetseEP domain-containing protein</fullName>
    </recommendedName>
</protein>
<dbReference type="Proteomes" id="UP000295192">
    <property type="component" value="Unassembled WGS sequence"/>
</dbReference>
<feature type="signal peptide" evidence="1">
    <location>
        <begin position="1"/>
        <end position="19"/>
    </location>
</feature>
<dbReference type="Pfam" id="PF05267">
    <property type="entry name" value="DUF725"/>
    <property type="match status" value="1"/>
</dbReference>
<proteinExistence type="predicted"/>
<dbReference type="EMBL" id="LSRL02000017">
    <property type="protein sequence ID" value="TDG50192.1"/>
    <property type="molecule type" value="Genomic_DNA"/>
</dbReference>
<dbReference type="OrthoDB" id="8058973at2759"/>
<name>A0A484BPP5_DRONA</name>
<reference evidence="3 4" key="1">
    <citation type="journal article" date="2019" name="J. Hered.">
        <title>An Improved Genome Assembly for Drosophila navojoa, the Basal Species in the mojavensis Cluster.</title>
        <authorList>
            <person name="Vanderlinde T."/>
            <person name="Dupim E.G."/>
            <person name="Nazario-Yepiz N.O."/>
            <person name="Carvalho A.B."/>
        </authorList>
    </citation>
    <scope>NUCLEOTIDE SEQUENCE [LARGE SCALE GENOMIC DNA]</scope>
    <source>
        <strain evidence="3">Navoj_Jal97</strain>
        <tissue evidence="3">Whole organism</tissue>
    </source>
</reference>
<dbReference type="OMA" id="QCFARYL"/>
<evidence type="ECO:0000256" key="1">
    <source>
        <dbReference type="SAM" id="SignalP"/>
    </source>
</evidence>
<evidence type="ECO:0000313" key="3">
    <source>
        <dbReference type="EMBL" id="TDG50192.1"/>
    </source>
</evidence>
<keyword evidence="1" id="KW-0732">Signal</keyword>
<evidence type="ECO:0000259" key="2">
    <source>
        <dbReference type="Pfam" id="PF05267"/>
    </source>
</evidence>
<accession>A0A484BPP5</accession>
<organism evidence="3 4">
    <name type="scientific">Drosophila navojoa</name>
    <name type="common">Fruit fly</name>
    <dbReference type="NCBI Taxonomy" id="7232"/>
    <lineage>
        <taxon>Eukaryota</taxon>
        <taxon>Metazoa</taxon>
        <taxon>Ecdysozoa</taxon>
        <taxon>Arthropoda</taxon>
        <taxon>Hexapoda</taxon>
        <taxon>Insecta</taxon>
        <taxon>Pterygota</taxon>
        <taxon>Neoptera</taxon>
        <taxon>Endopterygota</taxon>
        <taxon>Diptera</taxon>
        <taxon>Brachycera</taxon>
        <taxon>Muscomorpha</taxon>
        <taxon>Ephydroidea</taxon>
        <taxon>Drosophilidae</taxon>
        <taxon>Drosophila</taxon>
    </lineage>
</organism>
<comment type="caution">
    <text evidence="3">The sequence shown here is derived from an EMBL/GenBank/DDBJ whole genome shotgun (WGS) entry which is preliminary data.</text>
</comment>
<keyword evidence="4" id="KW-1185">Reference proteome</keyword>